<dbReference type="STRING" id="1379910.TH63_00365"/>
<dbReference type="EMBL" id="CP010777">
    <property type="protein sequence ID" value="AKQ44438.1"/>
    <property type="molecule type" value="Genomic_DNA"/>
</dbReference>
<evidence type="ECO:0000313" key="3">
    <source>
        <dbReference type="Proteomes" id="UP000036458"/>
    </source>
</evidence>
<dbReference type="OrthoDB" id="1438889at2"/>
<reference evidence="2 3" key="1">
    <citation type="submission" date="2015-01" db="EMBL/GenBank/DDBJ databases">
        <title>Rufibacter sp./DG31D/ whole genome sequencing.</title>
        <authorList>
            <person name="Kim M.K."/>
            <person name="Srinivasan S."/>
            <person name="Lee J.-J."/>
        </authorList>
    </citation>
    <scope>NUCLEOTIDE SEQUENCE [LARGE SCALE GENOMIC DNA]</scope>
    <source>
        <strain evidence="2 3">DG31D</strain>
    </source>
</reference>
<accession>A0A0H4VGM7</accession>
<evidence type="ECO:0000313" key="2">
    <source>
        <dbReference type="EMBL" id="AKQ44438.1"/>
    </source>
</evidence>
<protein>
    <recommendedName>
        <fullName evidence="1">Replication-associated protein G2P N-terminal domain-containing protein</fullName>
    </recommendedName>
</protein>
<dbReference type="InterPro" id="IPR022686">
    <property type="entry name" value="G2P_N"/>
</dbReference>
<dbReference type="Pfam" id="PF05144">
    <property type="entry name" value="Phage_CRI"/>
    <property type="match status" value="1"/>
</dbReference>
<organism evidence="2 3">
    <name type="scientific">Rufibacter radiotolerans</name>
    <dbReference type="NCBI Taxonomy" id="1379910"/>
    <lineage>
        <taxon>Bacteria</taxon>
        <taxon>Pseudomonadati</taxon>
        <taxon>Bacteroidota</taxon>
        <taxon>Cytophagia</taxon>
        <taxon>Cytophagales</taxon>
        <taxon>Hymenobacteraceae</taxon>
        <taxon>Rufibacter</taxon>
    </lineage>
</organism>
<gene>
    <name evidence="2" type="ORF">TH63_00365</name>
</gene>
<dbReference type="Proteomes" id="UP000036458">
    <property type="component" value="Chromosome"/>
</dbReference>
<proteinExistence type="predicted"/>
<sequence length="307" mass="35431">MYDSVGLRISQEQAGSNLIDCLPYLTDLSETCKADGQVYYTGHLNNCKAYLSDSGLFIKGSLTKFYLGDNLHTLNRSDARRAFEMMADILHLPIQKATLTRIDAGLNIVTDFKPELYYPYLGQSNHYQRLTQPKSISYKNGLRLKQFYNKIAESKSKGVAIPAIYHGKNLLRYEVSYMQRLAKQFKQTHITPATLTEEGFYMGLIDKVVQEYEAIQKIGLINMDLTKIKYPKDLWNQVIALCIKEKGPDAFLHLIDQLKELRSFDKPEYYSRARKDVREYSKALAPDTPDLIKELDRKVARIKQNYR</sequence>
<name>A0A0H4VGM7_9BACT</name>
<feature type="domain" description="Replication-associated protein G2P N-terminal" evidence="1">
    <location>
        <begin position="50"/>
        <end position="186"/>
    </location>
</feature>
<dbReference type="AlphaFoldDB" id="A0A0H4VGM7"/>
<keyword evidence="3" id="KW-1185">Reference proteome</keyword>
<dbReference type="KEGG" id="ruf:TH63_00365"/>
<dbReference type="PATRIC" id="fig|1379910.4.peg.75"/>
<dbReference type="RefSeq" id="WP_048919175.1">
    <property type="nucleotide sequence ID" value="NZ_CP010777.1"/>
</dbReference>
<evidence type="ECO:0000259" key="1">
    <source>
        <dbReference type="Pfam" id="PF05144"/>
    </source>
</evidence>
<dbReference type="GO" id="GO:0006260">
    <property type="term" value="P:DNA replication"/>
    <property type="evidence" value="ECO:0007669"/>
    <property type="project" value="InterPro"/>
</dbReference>